<dbReference type="InterPro" id="IPR008902">
    <property type="entry name" value="Rhamnosid_concanavalin"/>
</dbReference>
<reference evidence="8 9" key="1">
    <citation type="submission" date="2020-07" db="EMBL/GenBank/DDBJ databases">
        <authorList>
            <person name="Feng X."/>
        </authorList>
    </citation>
    <scope>NUCLEOTIDE SEQUENCE [LARGE SCALE GENOMIC DNA]</scope>
    <source>
        <strain evidence="8 9">JCM31066</strain>
    </source>
</reference>
<evidence type="ECO:0000313" key="9">
    <source>
        <dbReference type="Proteomes" id="UP000546464"/>
    </source>
</evidence>
<dbReference type="GO" id="GO:0005975">
    <property type="term" value="P:carbohydrate metabolic process"/>
    <property type="evidence" value="ECO:0007669"/>
    <property type="project" value="InterPro"/>
</dbReference>
<dbReference type="RefSeq" id="WP_185674987.1">
    <property type="nucleotide sequence ID" value="NZ_JACHVB010000020.1"/>
</dbReference>
<name>A0A842HC61_9BACT</name>
<evidence type="ECO:0000259" key="5">
    <source>
        <dbReference type="Pfam" id="PF08531"/>
    </source>
</evidence>
<feature type="domain" description="Bacterial alpha-L-rhamnosidase N-terminal" evidence="5">
    <location>
        <begin position="75"/>
        <end position="244"/>
    </location>
</feature>
<accession>A0A842HC61</accession>
<evidence type="ECO:0000256" key="3">
    <source>
        <dbReference type="ARBA" id="ARBA00022801"/>
    </source>
</evidence>
<dbReference type="PIRSF" id="PIRSF010631">
    <property type="entry name" value="A-rhamnsds"/>
    <property type="match status" value="1"/>
</dbReference>
<gene>
    <name evidence="8" type="ORF">H5P28_06980</name>
</gene>
<dbReference type="Pfam" id="PF17389">
    <property type="entry name" value="Bac_rhamnosid6H"/>
    <property type="match status" value="1"/>
</dbReference>
<dbReference type="EC" id="3.2.1.40" evidence="2"/>
<comment type="caution">
    <text evidence="8">The sequence shown here is derived from an EMBL/GenBank/DDBJ whole genome shotgun (WGS) entry which is preliminary data.</text>
</comment>
<sequence length="801" mass="88709">MKKNFACSSSVFAVCVFLLGFAWVIPYAQAERTSPDGVFTVGDASLWIGHPERGAAEMVSLPAVYLRKPFEVTGEVKKATLHITARGLFEAYLNGERTDEDWLVPGWTDFSQRQQVLSYEVTDLLREGQNVLGVILADGWYAGIGFFFREERIYQEEPALRLRLEIELADGSTQLVNSDESWQAATGPVLSADLFDGERYDARLEMPGWAAPGFEAGGWGSVAVRDDYPEAQIVYESKRMPPVRPTAQVAAKSVTRGPGGEWIFDLGQNMVGVAELKATGRSGQAVTLRFAEMLNSDGSLYTENLRKAAATDTYIFGQEGESRWAPRFTYHGFRYVAVEGLESDEPPALDTVTGIVLGNALRPTGHFRTSDERLNRLQENIVWSQRGNFLEVPTDCPQRDERLGWTGDAQVFARTATFNYDVSAFFNKWMADMRDARNPEGAFIDVVPGDPRVQTGSSPGWADAGVIVPWVMYERYGDKQILADNYRAMKEWVDWLEAQCAPRGLLWNETGYGDWLALDKENPKRASDTNTPRSLVGTAYFAHSADLLSQVADVLGHPTDAAHYRDLFERVRAAFQKAYISSDGRIRGDTQTVYLLALGFGLVPDSLRAKAVDHLVEDLEKRGWRLSTGFIGTALLMPVLDQVGRNDVAFKLLQQDAYPGWLYPVSLGATTMWERWNSWTPEAGFGPPHMNSFNHYAYGAVGEWMYAVLGGIRPLSPGFGRVMIAPTPGGGVTWVECSLESPHGLISSDWKIDDGYFSLKAILPPGVGGEVVLPNGEKHSVGEGAHRYRIAWPAAAEDLAR</sequence>
<dbReference type="Pfam" id="PF08531">
    <property type="entry name" value="Bac_rhamnosid_N"/>
    <property type="match status" value="1"/>
</dbReference>
<evidence type="ECO:0000259" key="6">
    <source>
        <dbReference type="Pfam" id="PF17389"/>
    </source>
</evidence>
<evidence type="ECO:0000256" key="2">
    <source>
        <dbReference type="ARBA" id="ARBA00012652"/>
    </source>
</evidence>
<evidence type="ECO:0000259" key="7">
    <source>
        <dbReference type="Pfam" id="PF17390"/>
    </source>
</evidence>
<feature type="domain" description="Alpha-L-rhamnosidase six-hairpin glycosidase" evidence="6">
    <location>
        <begin position="364"/>
        <end position="708"/>
    </location>
</feature>
<dbReference type="Pfam" id="PF05592">
    <property type="entry name" value="Bac_rhamnosid"/>
    <property type="match status" value="1"/>
</dbReference>
<keyword evidence="9" id="KW-1185">Reference proteome</keyword>
<dbReference type="Proteomes" id="UP000546464">
    <property type="component" value="Unassembled WGS sequence"/>
</dbReference>
<dbReference type="Pfam" id="PF17390">
    <property type="entry name" value="Bac_rhamnosid_C"/>
    <property type="match status" value="1"/>
</dbReference>
<evidence type="ECO:0000259" key="4">
    <source>
        <dbReference type="Pfam" id="PF05592"/>
    </source>
</evidence>
<dbReference type="PANTHER" id="PTHR33307">
    <property type="entry name" value="ALPHA-RHAMNOSIDASE (EUROFUNG)"/>
    <property type="match status" value="1"/>
</dbReference>
<dbReference type="SUPFAM" id="SSF48208">
    <property type="entry name" value="Six-hairpin glycosidases"/>
    <property type="match status" value="1"/>
</dbReference>
<dbReference type="Gene3D" id="2.60.420.10">
    <property type="entry name" value="Maltose phosphorylase, domain 3"/>
    <property type="match status" value="1"/>
</dbReference>
<dbReference type="InterPro" id="IPR008928">
    <property type="entry name" value="6-hairpin_glycosidase_sf"/>
</dbReference>
<dbReference type="PANTHER" id="PTHR33307:SF6">
    <property type="entry name" value="ALPHA-RHAMNOSIDASE (EUROFUNG)-RELATED"/>
    <property type="match status" value="1"/>
</dbReference>
<feature type="domain" description="Alpha-L-rhamnosidase C-terminal" evidence="7">
    <location>
        <begin position="711"/>
        <end position="783"/>
    </location>
</feature>
<dbReference type="InterPro" id="IPR013737">
    <property type="entry name" value="Bac_rhamnosid_N"/>
</dbReference>
<dbReference type="EMBL" id="JACHVB010000020">
    <property type="protein sequence ID" value="MBC2594002.1"/>
    <property type="molecule type" value="Genomic_DNA"/>
</dbReference>
<evidence type="ECO:0000256" key="1">
    <source>
        <dbReference type="ARBA" id="ARBA00001445"/>
    </source>
</evidence>
<dbReference type="GO" id="GO:0030596">
    <property type="term" value="F:alpha-L-rhamnosidase activity"/>
    <property type="evidence" value="ECO:0007669"/>
    <property type="project" value="UniProtKB-EC"/>
</dbReference>
<keyword evidence="3 8" id="KW-0378">Hydrolase</keyword>
<dbReference type="InterPro" id="IPR016007">
    <property type="entry name" value="Alpha_rhamnosid"/>
</dbReference>
<evidence type="ECO:0000313" key="8">
    <source>
        <dbReference type="EMBL" id="MBC2594002.1"/>
    </source>
</evidence>
<dbReference type="AlphaFoldDB" id="A0A842HC61"/>
<organism evidence="8 9">
    <name type="scientific">Ruficoccus amylovorans</name>
    <dbReference type="NCBI Taxonomy" id="1804625"/>
    <lineage>
        <taxon>Bacteria</taxon>
        <taxon>Pseudomonadati</taxon>
        <taxon>Verrucomicrobiota</taxon>
        <taxon>Opitutia</taxon>
        <taxon>Puniceicoccales</taxon>
        <taxon>Cerasicoccaceae</taxon>
        <taxon>Ruficoccus</taxon>
    </lineage>
</organism>
<proteinExistence type="predicted"/>
<dbReference type="InterPro" id="IPR035398">
    <property type="entry name" value="Bac_rhamnosid_C"/>
</dbReference>
<dbReference type="InterPro" id="IPR012341">
    <property type="entry name" value="6hp_glycosidase-like_sf"/>
</dbReference>
<feature type="domain" description="Alpha-L-rhamnosidase concanavalin-like" evidence="4">
    <location>
        <begin position="258"/>
        <end position="357"/>
    </location>
</feature>
<dbReference type="Gene3D" id="2.60.120.260">
    <property type="entry name" value="Galactose-binding domain-like"/>
    <property type="match status" value="2"/>
</dbReference>
<protein>
    <recommendedName>
        <fullName evidence="2">alpha-L-rhamnosidase</fullName>
        <ecNumber evidence="2">3.2.1.40</ecNumber>
    </recommendedName>
</protein>
<comment type="catalytic activity">
    <reaction evidence="1">
        <text>Hydrolysis of terminal non-reducing alpha-L-rhamnose residues in alpha-L-rhamnosides.</text>
        <dbReference type="EC" id="3.2.1.40"/>
    </reaction>
</comment>
<dbReference type="InterPro" id="IPR035396">
    <property type="entry name" value="Bac_rhamnosid6H"/>
</dbReference>
<dbReference type="Gene3D" id="1.50.10.10">
    <property type="match status" value="1"/>
</dbReference>